<evidence type="ECO:0000313" key="2">
    <source>
        <dbReference type="EMBL" id="PUZ69798.1"/>
    </source>
</evidence>
<feature type="compositionally biased region" description="Polar residues" evidence="1">
    <location>
        <begin position="44"/>
        <end position="56"/>
    </location>
</feature>
<dbReference type="AlphaFoldDB" id="A0A2T7EPN8"/>
<protein>
    <submittedName>
        <fullName evidence="2">Uncharacterized protein</fullName>
    </submittedName>
</protein>
<dbReference type="Gramene" id="PUZ69798">
    <property type="protein sequence ID" value="PUZ69798"/>
    <property type="gene ID" value="GQ55_2G140700"/>
</dbReference>
<dbReference type="EMBL" id="CM009750">
    <property type="protein sequence ID" value="PUZ69798.1"/>
    <property type="molecule type" value="Genomic_DNA"/>
</dbReference>
<proteinExistence type="predicted"/>
<accession>A0A2T7EPN8</accession>
<evidence type="ECO:0000256" key="1">
    <source>
        <dbReference type="SAM" id="MobiDB-lite"/>
    </source>
</evidence>
<dbReference type="Proteomes" id="UP000244336">
    <property type="component" value="Chromosome 2"/>
</dbReference>
<keyword evidence="3" id="KW-1185">Reference proteome</keyword>
<feature type="region of interest" description="Disordered" evidence="1">
    <location>
        <begin position="36"/>
        <end position="56"/>
    </location>
</feature>
<name>A0A2T7EPN8_9POAL</name>
<evidence type="ECO:0000313" key="3">
    <source>
        <dbReference type="Proteomes" id="UP000244336"/>
    </source>
</evidence>
<sequence>MRRAAAALHGKASLASLYFARAGRGLTTHALHFASDRPAGWPIGNSSSNTRPWDRA</sequence>
<gene>
    <name evidence="2" type="ORF">GQ55_2G140700</name>
</gene>
<reference evidence="2 3" key="1">
    <citation type="submission" date="2018-04" db="EMBL/GenBank/DDBJ databases">
        <title>WGS assembly of Panicum hallii var. hallii HAL2.</title>
        <authorList>
            <person name="Lovell J."/>
            <person name="Jenkins J."/>
            <person name="Lowry D."/>
            <person name="Mamidi S."/>
            <person name="Sreedasyam A."/>
            <person name="Weng X."/>
            <person name="Barry K."/>
            <person name="Bonette J."/>
            <person name="Campitelli B."/>
            <person name="Daum C."/>
            <person name="Gordon S."/>
            <person name="Gould B."/>
            <person name="Lipzen A."/>
            <person name="MacQueen A."/>
            <person name="Palacio-Mejia J."/>
            <person name="Plott C."/>
            <person name="Shakirov E."/>
            <person name="Shu S."/>
            <person name="Yoshinaga Y."/>
            <person name="Zane M."/>
            <person name="Rokhsar D."/>
            <person name="Grimwood J."/>
            <person name="Schmutz J."/>
            <person name="Juenger T."/>
        </authorList>
    </citation>
    <scope>NUCLEOTIDE SEQUENCE [LARGE SCALE GENOMIC DNA]</scope>
    <source>
        <strain evidence="3">cv. HAL2</strain>
    </source>
</reference>
<organism evidence="2 3">
    <name type="scientific">Panicum hallii var. hallii</name>
    <dbReference type="NCBI Taxonomy" id="1504633"/>
    <lineage>
        <taxon>Eukaryota</taxon>
        <taxon>Viridiplantae</taxon>
        <taxon>Streptophyta</taxon>
        <taxon>Embryophyta</taxon>
        <taxon>Tracheophyta</taxon>
        <taxon>Spermatophyta</taxon>
        <taxon>Magnoliopsida</taxon>
        <taxon>Liliopsida</taxon>
        <taxon>Poales</taxon>
        <taxon>Poaceae</taxon>
        <taxon>PACMAD clade</taxon>
        <taxon>Panicoideae</taxon>
        <taxon>Panicodae</taxon>
        <taxon>Paniceae</taxon>
        <taxon>Panicinae</taxon>
        <taxon>Panicum</taxon>
        <taxon>Panicum sect. Panicum</taxon>
    </lineage>
</organism>